<dbReference type="RefSeq" id="WP_169348202.1">
    <property type="nucleotide sequence ID" value="NZ_JABBJJ010000161.1"/>
</dbReference>
<dbReference type="Proteomes" id="UP000518300">
    <property type="component" value="Unassembled WGS sequence"/>
</dbReference>
<feature type="region of interest" description="Disordered" evidence="2">
    <location>
        <begin position="964"/>
        <end position="983"/>
    </location>
</feature>
<name>A0A848LMK7_9BACT</name>
<proteinExistence type="predicted"/>
<gene>
    <name evidence="4" type="ORF">HG543_29350</name>
</gene>
<dbReference type="PANTHER" id="PTHR24273:SF32">
    <property type="entry name" value="HYALIN"/>
    <property type="match status" value="1"/>
</dbReference>
<evidence type="ECO:0000313" key="4">
    <source>
        <dbReference type="EMBL" id="NMO18941.1"/>
    </source>
</evidence>
<dbReference type="PANTHER" id="PTHR24273">
    <property type="entry name" value="FI04643P-RELATED"/>
    <property type="match status" value="1"/>
</dbReference>
<protein>
    <submittedName>
        <fullName evidence="4">HYR domain-containing protein</fullName>
    </submittedName>
</protein>
<comment type="caution">
    <text evidence="4">The sequence shown here is derived from an EMBL/GenBank/DDBJ whole genome shotgun (WGS) entry which is preliminary data.</text>
</comment>
<dbReference type="PROSITE" id="PS50825">
    <property type="entry name" value="HYR"/>
    <property type="match status" value="1"/>
</dbReference>
<evidence type="ECO:0000313" key="5">
    <source>
        <dbReference type="Proteomes" id="UP000518300"/>
    </source>
</evidence>
<keyword evidence="5" id="KW-1185">Reference proteome</keyword>
<dbReference type="EMBL" id="JABBJJ010000161">
    <property type="protein sequence ID" value="NMO18941.1"/>
    <property type="molecule type" value="Genomic_DNA"/>
</dbReference>
<dbReference type="AlphaFoldDB" id="A0A848LMK7"/>
<organism evidence="4 5">
    <name type="scientific">Pyxidicoccus fallax</name>
    <dbReference type="NCBI Taxonomy" id="394095"/>
    <lineage>
        <taxon>Bacteria</taxon>
        <taxon>Pseudomonadati</taxon>
        <taxon>Myxococcota</taxon>
        <taxon>Myxococcia</taxon>
        <taxon>Myxococcales</taxon>
        <taxon>Cystobacterineae</taxon>
        <taxon>Myxococcaceae</taxon>
        <taxon>Pyxidicoccus</taxon>
    </lineage>
</organism>
<keyword evidence="1" id="KW-0677">Repeat</keyword>
<feature type="region of interest" description="Disordered" evidence="2">
    <location>
        <begin position="875"/>
        <end position="895"/>
    </location>
</feature>
<accession>A0A848LMK7</accession>
<evidence type="ECO:0000256" key="2">
    <source>
        <dbReference type="SAM" id="MobiDB-lite"/>
    </source>
</evidence>
<dbReference type="InterPro" id="IPR003410">
    <property type="entry name" value="HYR_dom"/>
</dbReference>
<evidence type="ECO:0000259" key="3">
    <source>
        <dbReference type="PROSITE" id="PS50825"/>
    </source>
</evidence>
<sequence>MHWPNPAPALLVAGVMAGLVGCSEPAAPSPAPAMAATRQQVDGPALLKDIDTRPVGFPMLGGFYTSHPLPGGGTLLAMTDELTGTELWRTDGTEPGTTLVKDIAPGDRSSSPRRFASFQGAIYFAAEMEAGRISLWKSDGTPAGTVLVKSFSNLPDGLGGSSFGAMAAAGGALYFLYDDTLWRSDGTEAGTTSVQGMLPPTVSKLLPGLTPMGDAVYFLAEDSAQGTGLWKTDGTAAGTLRLKDLRTDDQTGDPNGMTAVGSTLYFAAGPDGRELWKTDGTVQGTQLVSTQPQPIGYQVAVGPYLFFQDITSLWSTNGTTAGTVRLLASNPTWMVEAGGALFFAVESALGHELWVSNGTVAGTRRVKSLGPDAQHGASDALGSVNGRMLLVVSQGNRQVGLWSSDGSEAGTVLLAERTLNTDPIMDGFGQPAVTVGTSVLVAFEEQNAPGPVFRTDGTAAGTVELREARRGTRSSQVEQRPLGVTPGKVFFLARDEGGLGLWVSDAIPGGTLRLGRFSGVNASATVGSTLYFVARDASHDPGLWKSDGTVAGTVKVKDFPSTDGSFPPHSLTAFRGALYFTATADANGEELWRSNGTADGTVRVLDLAPGSQGSYPVLLQVMNDTLYFSAMDSNFRRALWRSDGTANGTVKVKDVNLSNLVVGGDTLYLLTDDNSLWKSDGTADGTVRIREDLGSVWELAWVNGRLYMGVADTAHGYEPWVSDGTTEGTHLLKDIQPGPTDSGGISFRRLGNQTLFFAQDDAHGLELWRTDGTEAGTVRVTDLMPGPLGSVHVNNETDNFSDIFELVPLEDRGLAVFAAQDPARGLELWATDGTTEGTFRHADLAPGEESSAPTSLAVVGDQLFAFAGDAAHGREPRAVPLPLPPDTTKPTVSCPTNVSVTTADAQGTTVEYPAATANDDRGPPTLAYSQASGTRFPTGATPVTVTATDAAGNTAQCTFTVTVTQQQSPPPPDSDEDSGCGCTSGMAPGAGAGWGLLLLALASLRARRRG</sequence>
<dbReference type="Pfam" id="PF02494">
    <property type="entry name" value="HYR"/>
    <property type="match status" value="1"/>
</dbReference>
<reference evidence="4 5" key="1">
    <citation type="submission" date="2020-04" db="EMBL/GenBank/DDBJ databases">
        <title>Draft genome of Pyxidicoccus fallax type strain.</title>
        <authorList>
            <person name="Whitworth D.E."/>
        </authorList>
    </citation>
    <scope>NUCLEOTIDE SEQUENCE [LARGE SCALE GENOMIC DNA]</scope>
    <source>
        <strain evidence="4 5">DSM 14698</strain>
    </source>
</reference>
<feature type="domain" description="HYR" evidence="3">
    <location>
        <begin position="885"/>
        <end position="965"/>
    </location>
</feature>
<evidence type="ECO:0000256" key="1">
    <source>
        <dbReference type="ARBA" id="ARBA00022737"/>
    </source>
</evidence>